<name>A0A7U4DPU8_DESPD</name>
<organism evidence="6 7">
    <name type="scientific">Desulfobulbus propionicus (strain ATCC 33891 / DSM 2032 / VKM B-1956 / 1pr3)</name>
    <dbReference type="NCBI Taxonomy" id="577650"/>
    <lineage>
        <taxon>Bacteria</taxon>
        <taxon>Pseudomonadati</taxon>
        <taxon>Thermodesulfobacteriota</taxon>
        <taxon>Desulfobulbia</taxon>
        <taxon>Desulfobulbales</taxon>
        <taxon>Desulfobulbaceae</taxon>
        <taxon>Desulfobulbus</taxon>
    </lineage>
</organism>
<evidence type="ECO:0000256" key="3">
    <source>
        <dbReference type="PROSITE-ProRule" id="PRU00339"/>
    </source>
</evidence>
<proteinExistence type="predicted"/>
<keyword evidence="1" id="KW-0677">Repeat</keyword>
<dbReference type="PANTHER" id="PTHR45586">
    <property type="entry name" value="TPR REPEAT-CONTAINING PROTEIN PA4667"/>
    <property type="match status" value="1"/>
</dbReference>
<dbReference type="EMBL" id="CP002364">
    <property type="protein sequence ID" value="ADW18521.1"/>
    <property type="molecule type" value="Genomic_DNA"/>
</dbReference>
<dbReference type="Proteomes" id="UP000006365">
    <property type="component" value="Chromosome"/>
</dbReference>
<reference evidence="6 7" key="1">
    <citation type="journal article" date="2011" name="Stand. Genomic Sci.">
        <title>Complete genome sequence of Desulfobulbus propionicus type strain (1pr3).</title>
        <authorList>
            <person name="Pagani I."/>
            <person name="Lapidus A."/>
            <person name="Nolan M."/>
            <person name="Lucas S."/>
            <person name="Hammon N."/>
            <person name="Deshpande S."/>
            <person name="Cheng J.F."/>
            <person name="Chertkov O."/>
            <person name="Davenport K."/>
            <person name="Tapia R."/>
            <person name="Han C."/>
            <person name="Goodwin L."/>
            <person name="Pitluck S."/>
            <person name="Liolios K."/>
            <person name="Mavromatis K."/>
            <person name="Ivanova N."/>
            <person name="Mikhailova N."/>
            <person name="Pati A."/>
            <person name="Chen A."/>
            <person name="Palaniappan K."/>
            <person name="Land M."/>
            <person name="Hauser L."/>
            <person name="Chang Y.J."/>
            <person name="Jeffries C.D."/>
            <person name="Detter J.C."/>
            <person name="Brambilla E."/>
            <person name="Kannan K.P."/>
            <person name="Djao O.D."/>
            <person name="Rohde M."/>
            <person name="Pukall R."/>
            <person name="Spring S."/>
            <person name="Goker M."/>
            <person name="Sikorski J."/>
            <person name="Woyke T."/>
            <person name="Bristow J."/>
            <person name="Eisen J.A."/>
            <person name="Markowitz V."/>
            <person name="Hugenholtz P."/>
            <person name="Kyrpides N.C."/>
            <person name="Klenk H.P."/>
        </authorList>
    </citation>
    <scope>NUCLEOTIDE SEQUENCE [LARGE SCALE GENOMIC DNA]</scope>
    <source>
        <strain evidence="7">ATCC 33891 / DSM 2032 / 1pr3</strain>
    </source>
</reference>
<dbReference type="PROSITE" id="PS50005">
    <property type="entry name" value="TPR"/>
    <property type="match status" value="4"/>
</dbReference>
<evidence type="ECO:0000313" key="6">
    <source>
        <dbReference type="EMBL" id="ADW18521.1"/>
    </source>
</evidence>
<dbReference type="SUPFAM" id="SSF48452">
    <property type="entry name" value="TPR-like"/>
    <property type="match status" value="3"/>
</dbReference>
<dbReference type="RefSeq" id="WP_015725058.1">
    <property type="nucleotide sequence ID" value="NC_014972.1"/>
</dbReference>
<feature type="repeat" description="TPR" evidence="3">
    <location>
        <begin position="426"/>
        <end position="459"/>
    </location>
</feature>
<accession>A0A7U4DPU8</accession>
<evidence type="ECO:0000313" key="7">
    <source>
        <dbReference type="Proteomes" id="UP000006365"/>
    </source>
</evidence>
<evidence type="ECO:0000256" key="4">
    <source>
        <dbReference type="SAM" id="Coils"/>
    </source>
</evidence>
<gene>
    <name evidence="6" type="ordered locus">Despr_2380</name>
</gene>
<keyword evidence="5" id="KW-0732">Signal</keyword>
<keyword evidence="2 3" id="KW-0802">TPR repeat</keyword>
<feature type="chain" id="PRO_5030851735" evidence="5">
    <location>
        <begin position="28"/>
        <end position="581"/>
    </location>
</feature>
<keyword evidence="4" id="KW-0175">Coiled coil</keyword>
<evidence type="ECO:0000256" key="2">
    <source>
        <dbReference type="ARBA" id="ARBA00022803"/>
    </source>
</evidence>
<feature type="signal peptide" evidence="5">
    <location>
        <begin position="1"/>
        <end position="27"/>
    </location>
</feature>
<dbReference type="Pfam" id="PF12895">
    <property type="entry name" value="ANAPC3"/>
    <property type="match status" value="1"/>
</dbReference>
<dbReference type="AlphaFoldDB" id="A0A7U4DPU8"/>
<feature type="repeat" description="TPR" evidence="3">
    <location>
        <begin position="222"/>
        <end position="255"/>
    </location>
</feature>
<keyword evidence="7" id="KW-1185">Reference proteome</keyword>
<dbReference type="Pfam" id="PF14559">
    <property type="entry name" value="TPR_19"/>
    <property type="match status" value="2"/>
</dbReference>
<dbReference type="InterPro" id="IPR019734">
    <property type="entry name" value="TPR_rpt"/>
</dbReference>
<protein>
    <submittedName>
        <fullName evidence="6">Tetratricopeptide TPR_1 repeat-containing protein</fullName>
    </submittedName>
</protein>
<dbReference type="PANTHER" id="PTHR45586:SF1">
    <property type="entry name" value="LIPOPOLYSACCHARIDE ASSEMBLY PROTEIN B"/>
    <property type="match status" value="1"/>
</dbReference>
<feature type="repeat" description="TPR" evidence="3">
    <location>
        <begin position="495"/>
        <end position="528"/>
    </location>
</feature>
<dbReference type="Gene3D" id="1.25.40.10">
    <property type="entry name" value="Tetratricopeptide repeat domain"/>
    <property type="match status" value="5"/>
</dbReference>
<dbReference type="InterPro" id="IPR011990">
    <property type="entry name" value="TPR-like_helical_dom_sf"/>
</dbReference>
<dbReference type="KEGG" id="dpr:Despr_2380"/>
<dbReference type="InterPro" id="IPR051012">
    <property type="entry name" value="CellSynth/LPSAsmb/PSIAsmb"/>
</dbReference>
<sequence>MPPLTPAHPCRLLAVVIASLLLGGCQAKTEVAVEGKVEQVSTLSENGSDRACSTFHFLWGRHAELMLRFEEALEFYQKALICDEQADYISEKVPILLLRLDRTDEAATWLHNYLEKHPDKTGMRMLYAKVLLRQKKNAEAMRQYQLISDRHPDDPAILLLLAEMYLNANQPERARPLLERILAQDPAAYLAHVLMARLCQLQALPEEAIEHYTKALERNWSSELQMELGELYVKAGQHDEAVRLYRDIIERDEQNEGARVALIHVYLLQKKDDQALEELNRLKSYAEQPQRVDLTIARLYAKQKKYDKAVAIVEKILHKENLSEARYFLAVLFVQQEKYGRALRQVRQIDREAPEYLDALFLQVRILREQNKLAEAKQLLEEHIAAADTRNAEMYILLAALYQDLGRDDLSKQVLLEGIEGFPNDENLLYEYGLLLEEEGDHAGALAIMQKIIEIKPDNAAALNFVGYSWADKQVNLDQALDYIQRAIELKPDNGYIRDSLGWVYYRLGRLDQAIKELEAAVRLSPNDAAILEHLGDVYLESGRVREALQTYKKAVKHSTDQQEKKRIQEKIRILGKQGTP</sequence>
<evidence type="ECO:0000256" key="1">
    <source>
        <dbReference type="ARBA" id="ARBA00022737"/>
    </source>
</evidence>
<feature type="coiled-coil region" evidence="4">
    <location>
        <begin position="357"/>
        <end position="386"/>
    </location>
</feature>
<dbReference type="SMART" id="SM00028">
    <property type="entry name" value="TPR"/>
    <property type="match status" value="11"/>
</dbReference>
<feature type="repeat" description="TPR" evidence="3">
    <location>
        <begin position="529"/>
        <end position="562"/>
    </location>
</feature>
<dbReference type="Pfam" id="PF13432">
    <property type="entry name" value="TPR_16"/>
    <property type="match status" value="2"/>
</dbReference>
<evidence type="ECO:0000256" key="5">
    <source>
        <dbReference type="SAM" id="SignalP"/>
    </source>
</evidence>